<name>A0A8J3EVV5_9PROT</name>
<evidence type="ECO:0000313" key="3">
    <source>
        <dbReference type="EMBL" id="NHK29476.1"/>
    </source>
</evidence>
<dbReference type="Proteomes" id="UP000621856">
    <property type="component" value="Unassembled WGS sequence"/>
</dbReference>
<dbReference type="InterPro" id="IPR029044">
    <property type="entry name" value="Nucleotide-diphossugar_trans"/>
</dbReference>
<dbReference type="EMBL" id="VCJR02000005">
    <property type="protein sequence ID" value="NHK29476.1"/>
    <property type="molecule type" value="Genomic_DNA"/>
</dbReference>
<dbReference type="AlphaFoldDB" id="A0A8J3EVV5"/>
<dbReference type="PANTHER" id="PTHR43685">
    <property type="entry name" value="GLYCOSYLTRANSFERASE"/>
    <property type="match status" value="1"/>
</dbReference>
<feature type="domain" description="Glycosyltransferase 2-like" evidence="1">
    <location>
        <begin position="6"/>
        <end position="163"/>
    </location>
</feature>
<evidence type="ECO:0000313" key="4">
    <source>
        <dbReference type="Proteomes" id="UP000621856"/>
    </source>
</evidence>
<keyword evidence="2" id="KW-0808">Transferase</keyword>
<organism evidence="2 4">
    <name type="scientific">Aquisalinus luteolus</name>
    <dbReference type="NCBI Taxonomy" id="1566827"/>
    <lineage>
        <taxon>Bacteria</taxon>
        <taxon>Pseudomonadati</taxon>
        <taxon>Pseudomonadota</taxon>
        <taxon>Alphaproteobacteria</taxon>
        <taxon>Parvularculales</taxon>
        <taxon>Parvularculaceae</taxon>
        <taxon>Aquisalinus</taxon>
    </lineage>
</organism>
<sequence>MTAIDICIPTFRRPSLEKTVLSVAAQEIDPEVSLRIIIADNDEKPSAEPLAIALSARIETPIIYVHAPARNISVARNACLEAATGDFVAFIDDDETAAPDWLGQLLRVARHGPFDAVFGPSIARYKPEDPAWIVARDYHSNIPLARDGVVETGHTSNALIRRGAPAFESLKFDIAKGLSGGEDTDYFFRAWRAGASMGIAPAAMVFEPVEPSRLSYEWLSKRKFRAGQSYGYHAREDGGRRAMIAGSAVKTVLCYAVAGLCFWSEEKRNFWALRGTFHAGVVSTLFKVREEALYADAGKQTS</sequence>
<accession>A0A8J3EVV5</accession>
<keyword evidence="5" id="KW-1185">Reference proteome</keyword>
<dbReference type="Gene3D" id="3.90.550.10">
    <property type="entry name" value="Spore Coat Polysaccharide Biosynthesis Protein SpsA, Chain A"/>
    <property type="match status" value="1"/>
</dbReference>
<gene>
    <name evidence="3" type="ORF">FF098_016310</name>
    <name evidence="2" type="ORF">GCM10011355_33390</name>
</gene>
<reference evidence="2" key="3">
    <citation type="submission" date="2020-09" db="EMBL/GenBank/DDBJ databases">
        <authorList>
            <person name="Sun Q."/>
            <person name="Zhou Y."/>
        </authorList>
    </citation>
    <scope>NUCLEOTIDE SEQUENCE</scope>
    <source>
        <strain evidence="2">CGMCC 1.14984</strain>
    </source>
</reference>
<evidence type="ECO:0000259" key="1">
    <source>
        <dbReference type="Pfam" id="PF00535"/>
    </source>
</evidence>
<dbReference type="RefSeq" id="WP_155142558.1">
    <property type="nucleotide sequence ID" value="NZ_BMGZ01000005.1"/>
</dbReference>
<dbReference type="SUPFAM" id="SSF53448">
    <property type="entry name" value="Nucleotide-diphospho-sugar transferases"/>
    <property type="match status" value="1"/>
</dbReference>
<dbReference type="CDD" id="cd00761">
    <property type="entry name" value="Glyco_tranf_GTA_type"/>
    <property type="match status" value="1"/>
</dbReference>
<dbReference type="PANTHER" id="PTHR43685:SF11">
    <property type="entry name" value="GLYCOSYLTRANSFERASE TAGX-RELATED"/>
    <property type="match status" value="1"/>
</dbReference>
<dbReference type="Pfam" id="PF00535">
    <property type="entry name" value="Glycos_transf_2"/>
    <property type="match status" value="1"/>
</dbReference>
<dbReference type="EMBL" id="BMGZ01000005">
    <property type="protein sequence ID" value="GGI01829.1"/>
    <property type="molecule type" value="Genomic_DNA"/>
</dbReference>
<protein>
    <submittedName>
        <fullName evidence="2">Glycosyl transferase family A</fullName>
    </submittedName>
    <submittedName>
        <fullName evidence="3">Glycosyltransferase family 2 protein</fullName>
    </submittedName>
</protein>
<dbReference type="Proteomes" id="UP000818603">
    <property type="component" value="Unassembled WGS sequence"/>
</dbReference>
<proteinExistence type="predicted"/>
<reference evidence="2" key="1">
    <citation type="journal article" date="2014" name="Int. J. Syst. Evol. Microbiol.">
        <title>Complete genome sequence of Corynebacterium casei LMG S-19264T (=DSM 44701T), isolated from a smear-ripened cheese.</title>
        <authorList>
            <consortium name="US DOE Joint Genome Institute (JGI-PGF)"/>
            <person name="Walter F."/>
            <person name="Albersmeier A."/>
            <person name="Kalinowski J."/>
            <person name="Ruckert C."/>
        </authorList>
    </citation>
    <scope>NUCLEOTIDE SEQUENCE</scope>
    <source>
        <strain evidence="2">CGMCC 1.14984</strain>
    </source>
</reference>
<evidence type="ECO:0000313" key="2">
    <source>
        <dbReference type="EMBL" id="GGI01829.1"/>
    </source>
</evidence>
<dbReference type="InterPro" id="IPR050834">
    <property type="entry name" value="Glycosyltransf_2"/>
</dbReference>
<reference evidence="3 5" key="2">
    <citation type="submission" date="2020-02" db="EMBL/GenBank/DDBJ databases">
        <title>Genome sequence of Parvularcula flava strain NH6-79.</title>
        <authorList>
            <person name="Abdul Karim M.H."/>
            <person name="Lam M.Q."/>
            <person name="Chen S.J."/>
            <person name="Yahya A."/>
            <person name="Shahir S."/>
            <person name="Shamsir M.S."/>
            <person name="Chong C.S."/>
        </authorList>
    </citation>
    <scope>NUCLEOTIDE SEQUENCE [LARGE SCALE GENOMIC DNA]</scope>
    <source>
        <strain evidence="3 5">NH6-79</strain>
    </source>
</reference>
<dbReference type="InterPro" id="IPR001173">
    <property type="entry name" value="Glyco_trans_2-like"/>
</dbReference>
<dbReference type="GO" id="GO:0016740">
    <property type="term" value="F:transferase activity"/>
    <property type="evidence" value="ECO:0007669"/>
    <property type="project" value="UniProtKB-KW"/>
</dbReference>
<evidence type="ECO:0000313" key="5">
    <source>
        <dbReference type="Proteomes" id="UP000818603"/>
    </source>
</evidence>
<comment type="caution">
    <text evidence="2">The sequence shown here is derived from an EMBL/GenBank/DDBJ whole genome shotgun (WGS) entry which is preliminary data.</text>
</comment>